<name>A0A364Y1D4_9BACT</name>
<protein>
    <recommendedName>
        <fullName evidence="1">Alginate export domain-containing protein</fullName>
    </recommendedName>
</protein>
<evidence type="ECO:0000313" key="2">
    <source>
        <dbReference type="EMBL" id="RAW00538.1"/>
    </source>
</evidence>
<accession>A0A364Y1D4</accession>
<evidence type="ECO:0000259" key="1">
    <source>
        <dbReference type="Pfam" id="PF13372"/>
    </source>
</evidence>
<dbReference type="AlphaFoldDB" id="A0A364Y1D4"/>
<feature type="domain" description="Alginate export" evidence="1">
    <location>
        <begin position="49"/>
        <end position="375"/>
    </location>
</feature>
<dbReference type="Proteomes" id="UP000251889">
    <property type="component" value="Unassembled WGS sequence"/>
</dbReference>
<reference evidence="2 3" key="1">
    <citation type="submission" date="2018-06" db="EMBL/GenBank/DDBJ databases">
        <title>Chryseolinea flavus sp. nov., a member of the phylum Bacteroidetes isolated from soil.</title>
        <authorList>
            <person name="Li Y."/>
            <person name="Wang J."/>
        </authorList>
    </citation>
    <scope>NUCLEOTIDE SEQUENCE [LARGE SCALE GENOMIC DNA]</scope>
    <source>
        <strain evidence="2 3">SDU1-6</strain>
    </source>
</reference>
<organism evidence="2 3">
    <name type="scientific">Pseudochryseolinea flava</name>
    <dbReference type="NCBI Taxonomy" id="2059302"/>
    <lineage>
        <taxon>Bacteria</taxon>
        <taxon>Pseudomonadati</taxon>
        <taxon>Bacteroidota</taxon>
        <taxon>Cytophagia</taxon>
        <taxon>Cytophagales</taxon>
        <taxon>Fulvivirgaceae</taxon>
        <taxon>Pseudochryseolinea</taxon>
    </lineage>
</organism>
<dbReference type="Pfam" id="PF13372">
    <property type="entry name" value="Alginate_exp"/>
    <property type="match status" value="1"/>
</dbReference>
<evidence type="ECO:0000313" key="3">
    <source>
        <dbReference type="Proteomes" id="UP000251889"/>
    </source>
</evidence>
<dbReference type="InterPro" id="IPR025388">
    <property type="entry name" value="Alginate_export_dom"/>
</dbReference>
<sequence length="417" mass="48198">MLLIAMLTLLCQWSTAQSVSFDGEYRINPVYSRGFREPMYKGDEAGLFTMQRTRLILRYEKPDDLEAEIIVQDRRFWGDQDDRADVANLSVFRAWVEKYFTPKFSVRLGRQGFVYDEQHILGDPNWVGTRAHDAALLKYETEGFKAHLAVAYNANGQELKREVYDYNMYKNMQFFWVEKKINDHLLTFTVINRGMEKGDTTSAYTQTFGPYTKIKLSDKLTFKGLYYYQVGETIEGHDLNASFYSALLEYEPSETLEFILGVDAGTGTNTHRQGDPNNTKSYTFDRHYGLLHGHFGYLDYFYVTNPTNYGVHDYYLKTKVNVNKKFSIEDHIHNFTTSARVYNQVDDSPMSHALGIENDILLNYKFSSTFKASVGHSIMFGTATLDQVFDGRKSQENQVLYAVITATPNFFKTKSEQ</sequence>
<keyword evidence="3" id="KW-1185">Reference proteome</keyword>
<dbReference type="EMBL" id="QMFY01000006">
    <property type="protein sequence ID" value="RAW00538.1"/>
    <property type="molecule type" value="Genomic_DNA"/>
</dbReference>
<proteinExistence type="predicted"/>
<gene>
    <name evidence="2" type="ORF">DQQ10_13140</name>
</gene>
<comment type="caution">
    <text evidence="2">The sequence shown here is derived from an EMBL/GenBank/DDBJ whole genome shotgun (WGS) entry which is preliminary data.</text>
</comment>